<reference evidence="1 2" key="1">
    <citation type="submission" date="2014-04" db="EMBL/GenBank/DDBJ databases">
        <authorList>
            <consortium name="DOE Joint Genome Institute"/>
            <person name="Kuo A."/>
            <person name="Girlanda M."/>
            <person name="Perotto S."/>
            <person name="Kohler A."/>
            <person name="Nagy L.G."/>
            <person name="Floudas D."/>
            <person name="Copeland A."/>
            <person name="Barry K.W."/>
            <person name="Cichocki N."/>
            <person name="Veneault-Fourrey C."/>
            <person name="LaButti K."/>
            <person name="Lindquist E.A."/>
            <person name="Lipzen A."/>
            <person name="Lundell T."/>
            <person name="Morin E."/>
            <person name="Murat C."/>
            <person name="Sun H."/>
            <person name="Tunlid A."/>
            <person name="Henrissat B."/>
            <person name="Grigoriev I.V."/>
            <person name="Hibbett D.S."/>
            <person name="Martin F."/>
            <person name="Nordberg H.P."/>
            <person name="Cantor M.N."/>
            <person name="Hua S.X."/>
        </authorList>
    </citation>
    <scope>NUCLEOTIDE SEQUENCE [LARGE SCALE GENOMIC DNA]</scope>
    <source>
        <strain evidence="1 2">MUT 4182</strain>
    </source>
</reference>
<dbReference type="AlphaFoldDB" id="A0A0C3L0Z7"/>
<organism evidence="1 2">
    <name type="scientific">Tulasnella calospora MUT 4182</name>
    <dbReference type="NCBI Taxonomy" id="1051891"/>
    <lineage>
        <taxon>Eukaryota</taxon>
        <taxon>Fungi</taxon>
        <taxon>Dikarya</taxon>
        <taxon>Basidiomycota</taxon>
        <taxon>Agaricomycotina</taxon>
        <taxon>Agaricomycetes</taxon>
        <taxon>Cantharellales</taxon>
        <taxon>Tulasnellaceae</taxon>
        <taxon>Tulasnella</taxon>
    </lineage>
</organism>
<name>A0A0C3L0Z7_9AGAM</name>
<dbReference type="EMBL" id="KN823010">
    <property type="protein sequence ID" value="KIO27358.1"/>
    <property type="molecule type" value="Genomic_DNA"/>
</dbReference>
<gene>
    <name evidence="1" type="ORF">M407DRAFT_191643</name>
</gene>
<sequence>MLRILCRSCNLRCRRRWGEKAIGSTVGHQAPGMTVWVLPVVSQKITVWTAHLPPLPINGIAYLMEYAHHTRPLSTHVTPRSAVNGSMQQRARRGKQPPVGRIGGCGQERKRLLICFLSHWRNPRSFSNHVECRILIM</sequence>
<reference evidence="2" key="2">
    <citation type="submission" date="2015-01" db="EMBL/GenBank/DDBJ databases">
        <title>Evolutionary Origins and Diversification of the Mycorrhizal Mutualists.</title>
        <authorList>
            <consortium name="DOE Joint Genome Institute"/>
            <consortium name="Mycorrhizal Genomics Consortium"/>
            <person name="Kohler A."/>
            <person name="Kuo A."/>
            <person name="Nagy L.G."/>
            <person name="Floudas D."/>
            <person name="Copeland A."/>
            <person name="Barry K.W."/>
            <person name="Cichocki N."/>
            <person name="Veneault-Fourrey C."/>
            <person name="LaButti K."/>
            <person name="Lindquist E.A."/>
            <person name="Lipzen A."/>
            <person name="Lundell T."/>
            <person name="Morin E."/>
            <person name="Murat C."/>
            <person name="Riley R."/>
            <person name="Ohm R."/>
            <person name="Sun H."/>
            <person name="Tunlid A."/>
            <person name="Henrissat B."/>
            <person name="Grigoriev I.V."/>
            <person name="Hibbett D.S."/>
            <person name="Martin F."/>
        </authorList>
    </citation>
    <scope>NUCLEOTIDE SEQUENCE [LARGE SCALE GENOMIC DNA]</scope>
    <source>
        <strain evidence="2">MUT 4182</strain>
    </source>
</reference>
<evidence type="ECO:0000313" key="2">
    <source>
        <dbReference type="Proteomes" id="UP000054248"/>
    </source>
</evidence>
<dbReference type="HOGENOM" id="CLU_1866621_0_0_1"/>
<accession>A0A0C3L0Z7</accession>
<proteinExistence type="predicted"/>
<evidence type="ECO:0000313" key="1">
    <source>
        <dbReference type="EMBL" id="KIO27358.1"/>
    </source>
</evidence>
<dbReference type="Proteomes" id="UP000054248">
    <property type="component" value="Unassembled WGS sequence"/>
</dbReference>
<protein>
    <submittedName>
        <fullName evidence="1">Uncharacterized protein</fullName>
    </submittedName>
</protein>
<keyword evidence="2" id="KW-1185">Reference proteome</keyword>